<accession>A0AAV7QHE5</accession>
<organism evidence="1 2">
    <name type="scientific">Pleurodeles waltl</name>
    <name type="common">Iberian ribbed newt</name>
    <dbReference type="NCBI Taxonomy" id="8319"/>
    <lineage>
        <taxon>Eukaryota</taxon>
        <taxon>Metazoa</taxon>
        <taxon>Chordata</taxon>
        <taxon>Craniata</taxon>
        <taxon>Vertebrata</taxon>
        <taxon>Euteleostomi</taxon>
        <taxon>Amphibia</taxon>
        <taxon>Batrachia</taxon>
        <taxon>Caudata</taxon>
        <taxon>Salamandroidea</taxon>
        <taxon>Salamandridae</taxon>
        <taxon>Pleurodelinae</taxon>
        <taxon>Pleurodeles</taxon>
    </lineage>
</organism>
<dbReference type="AlphaFoldDB" id="A0AAV7QHE5"/>
<gene>
    <name evidence="1" type="ORF">NDU88_005915</name>
</gene>
<proteinExistence type="predicted"/>
<dbReference type="EMBL" id="JANPWB010000010">
    <property type="protein sequence ID" value="KAJ1139545.1"/>
    <property type="molecule type" value="Genomic_DNA"/>
</dbReference>
<evidence type="ECO:0000313" key="1">
    <source>
        <dbReference type="EMBL" id="KAJ1139545.1"/>
    </source>
</evidence>
<name>A0AAV7QHE5_PLEWA</name>
<keyword evidence="2" id="KW-1185">Reference proteome</keyword>
<sequence>MAVLPLASYRDGYTPHLRPLWNAYTPRLRDGHPPRLSAALRRPELFIYAHTPRFGAVLRHTLKAPIK</sequence>
<reference evidence="1" key="1">
    <citation type="journal article" date="2022" name="bioRxiv">
        <title>Sequencing and chromosome-scale assembly of the giantPleurodeles waltlgenome.</title>
        <authorList>
            <person name="Brown T."/>
            <person name="Elewa A."/>
            <person name="Iarovenko S."/>
            <person name="Subramanian E."/>
            <person name="Araus A.J."/>
            <person name="Petzold A."/>
            <person name="Susuki M."/>
            <person name="Suzuki K.-i.T."/>
            <person name="Hayashi T."/>
            <person name="Toyoda A."/>
            <person name="Oliveira C."/>
            <person name="Osipova E."/>
            <person name="Leigh N.D."/>
            <person name="Simon A."/>
            <person name="Yun M.H."/>
        </authorList>
    </citation>
    <scope>NUCLEOTIDE SEQUENCE</scope>
    <source>
        <strain evidence="1">20211129_DDA</strain>
        <tissue evidence="1">Liver</tissue>
    </source>
</reference>
<dbReference type="Proteomes" id="UP001066276">
    <property type="component" value="Chromosome 6"/>
</dbReference>
<comment type="caution">
    <text evidence="1">The sequence shown here is derived from an EMBL/GenBank/DDBJ whole genome shotgun (WGS) entry which is preliminary data.</text>
</comment>
<evidence type="ECO:0000313" key="2">
    <source>
        <dbReference type="Proteomes" id="UP001066276"/>
    </source>
</evidence>
<protein>
    <submittedName>
        <fullName evidence="1">Uncharacterized protein</fullName>
    </submittedName>
</protein>